<dbReference type="InterPro" id="IPR051906">
    <property type="entry name" value="TolC-like"/>
</dbReference>
<keyword evidence="6" id="KW-0472">Membrane</keyword>
<comment type="caution">
    <text evidence="9">The sequence shown here is derived from an EMBL/GenBank/DDBJ whole genome shotgun (WGS) entry which is preliminary data.</text>
</comment>
<dbReference type="Gene3D" id="1.20.1600.10">
    <property type="entry name" value="Outer membrane efflux proteins (OEP)"/>
    <property type="match status" value="1"/>
</dbReference>
<evidence type="ECO:0000256" key="7">
    <source>
        <dbReference type="ARBA" id="ARBA00023237"/>
    </source>
</evidence>
<dbReference type="NCBIfam" id="TIGR01844">
    <property type="entry name" value="type_I_sec_TolC"/>
    <property type="match status" value="1"/>
</dbReference>
<keyword evidence="10" id="KW-1185">Reference proteome</keyword>
<evidence type="ECO:0000256" key="3">
    <source>
        <dbReference type="ARBA" id="ARBA00022448"/>
    </source>
</evidence>
<dbReference type="Pfam" id="PF02321">
    <property type="entry name" value="OEP"/>
    <property type="match status" value="2"/>
</dbReference>
<dbReference type="GO" id="GO:0015562">
    <property type="term" value="F:efflux transmembrane transporter activity"/>
    <property type="evidence" value="ECO:0007669"/>
    <property type="project" value="InterPro"/>
</dbReference>
<dbReference type="RefSeq" id="WP_199466593.1">
    <property type="nucleotide sequence ID" value="NZ_JAEMNX010000001.1"/>
</dbReference>
<proteinExistence type="inferred from homology"/>
<keyword evidence="5" id="KW-0812">Transmembrane</keyword>
<name>A0A934JIN9_9GAMM</name>
<feature type="signal peptide" evidence="8">
    <location>
        <begin position="1"/>
        <end position="25"/>
    </location>
</feature>
<dbReference type="SUPFAM" id="SSF56954">
    <property type="entry name" value="Outer membrane efflux proteins (OEP)"/>
    <property type="match status" value="1"/>
</dbReference>
<evidence type="ECO:0000256" key="6">
    <source>
        <dbReference type="ARBA" id="ARBA00023136"/>
    </source>
</evidence>
<dbReference type="EMBL" id="JAEMNX010000001">
    <property type="protein sequence ID" value="MBJ7536506.1"/>
    <property type="molecule type" value="Genomic_DNA"/>
</dbReference>
<dbReference type="InterPro" id="IPR010130">
    <property type="entry name" value="T1SS_OMP_TolC"/>
</dbReference>
<sequence length="501" mass="56266">MLYRTYLTCVISLAGAFILPNSLQAMTLEEATYIAIENSPTVRGAIAKYRESKANAETTRHSGYFPSVDLSAGVGHETTYADETSSDDVKLTRRELSLSLNQPIFNGFSTKNEIERLRHEAEADRWEALISVENTALEVAQSYANVLRYRELVALADLNLRTHQRIYKQIKLKSDTGVGRKSDLSQITARLAKAHANHFAAINNLSDAESNYKKTVGELPPKDLIYPVPDQDLLPHNLTDAINQALKKNPAIEGAKWDVAATNSFIEATKGSLYPTVNFTLERTWNNNIDGSEGPKEDLLAMVRLNYNLYSGGSYKHQKTVAVQQNAQTSEIHRNTIRDTELTVRLAWAAFEATTGQKKHIQQYVIATKESQVAYEKQFRLGRRTLLDVLDSENELFQARQDYVNADYDELFSEFRLFNAKGELMRAFRIFRPQILGFDDEFNNDIPPPVSGPSAIEELQAAEFNAIDIDSPVDNAEPSKQNTKALEKELFIDADKGSGSW</sequence>
<accession>A0A934JIN9</accession>
<keyword evidence="7" id="KW-0998">Cell outer membrane</keyword>
<evidence type="ECO:0000256" key="8">
    <source>
        <dbReference type="SAM" id="SignalP"/>
    </source>
</evidence>
<keyword evidence="3" id="KW-0813">Transport</keyword>
<comment type="subcellular location">
    <subcellularLocation>
        <location evidence="1">Cell outer membrane</location>
    </subcellularLocation>
</comment>
<gene>
    <name evidence="9" type="ORF">I8J31_02290</name>
</gene>
<keyword evidence="8" id="KW-0732">Signal</keyword>
<evidence type="ECO:0000256" key="5">
    <source>
        <dbReference type="ARBA" id="ARBA00022692"/>
    </source>
</evidence>
<evidence type="ECO:0000256" key="4">
    <source>
        <dbReference type="ARBA" id="ARBA00022452"/>
    </source>
</evidence>
<dbReference type="AlphaFoldDB" id="A0A934JIN9"/>
<evidence type="ECO:0000256" key="1">
    <source>
        <dbReference type="ARBA" id="ARBA00004442"/>
    </source>
</evidence>
<reference evidence="9" key="1">
    <citation type="submission" date="2020-12" db="EMBL/GenBank/DDBJ databases">
        <title>Marinomonas arctica sp. nov., a psychrotolerant bacterium isolated from the Arctic.</title>
        <authorList>
            <person name="Zhang Y."/>
        </authorList>
    </citation>
    <scope>NUCLEOTIDE SEQUENCE</scope>
    <source>
        <strain evidence="9">C1424</strain>
    </source>
</reference>
<feature type="chain" id="PRO_5037118419" evidence="8">
    <location>
        <begin position="26"/>
        <end position="501"/>
    </location>
</feature>
<dbReference type="Proteomes" id="UP000628710">
    <property type="component" value="Unassembled WGS sequence"/>
</dbReference>
<evidence type="ECO:0000313" key="9">
    <source>
        <dbReference type="EMBL" id="MBJ7536506.1"/>
    </source>
</evidence>
<dbReference type="GO" id="GO:1990281">
    <property type="term" value="C:efflux pump complex"/>
    <property type="evidence" value="ECO:0007669"/>
    <property type="project" value="TreeGrafter"/>
</dbReference>
<dbReference type="PANTHER" id="PTHR30026">
    <property type="entry name" value="OUTER MEMBRANE PROTEIN TOLC"/>
    <property type="match status" value="1"/>
</dbReference>
<evidence type="ECO:0000313" key="10">
    <source>
        <dbReference type="Proteomes" id="UP000628710"/>
    </source>
</evidence>
<dbReference type="GO" id="GO:0015288">
    <property type="term" value="F:porin activity"/>
    <property type="evidence" value="ECO:0007669"/>
    <property type="project" value="TreeGrafter"/>
</dbReference>
<keyword evidence="4" id="KW-1134">Transmembrane beta strand</keyword>
<dbReference type="InterPro" id="IPR003423">
    <property type="entry name" value="OMP_efflux"/>
</dbReference>
<comment type="similarity">
    <text evidence="2">Belongs to the outer membrane factor (OMF) (TC 1.B.17) family.</text>
</comment>
<protein>
    <submittedName>
        <fullName evidence="9">TolC family outer membrane protein</fullName>
    </submittedName>
</protein>
<dbReference type="GO" id="GO:0009279">
    <property type="term" value="C:cell outer membrane"/>
    <property type="evidence" value="ECO:0007669"/>
    <property type="project" value="UniProtKB-SubCell"/>
</dbReference>
<organism evidence="9 10">
    <name type="scientific">Marinomonas transparens</name>
    <dbReference type="NCBI Taxonomy" id="2795388"/>
    <lineage>
        <taxon>Bacteria</taxon>
        <taxon>Pseudomonadati</taxon>
        <taxon>Pseudomonadota</taxon>
        <taxon>Gammaproteobacteria</taxon>
        <taxon>Oceanospirillales</taxon>
        <taxon>Oceanospirillaceae</taxon>
        <taxon>Marinomonas</taxon>
    </lineage>
</organism>
<evidence type="ECO:0000256" key="2">
    <source>
        <dbReference type="ARBA" id="ARBA00007613"/>
    </source>
</evidence>
<dbReference type="PANTHER" id="PTHR30026:SF22">
    <property type="entry name" value="OUTER MEMBRANE EFFLUX PROTEIN"/>
    <property type="match status" value="1"/>
</dbReference>